<dbReference type="OrthoDB" id="9810101at2"/>
<dbReference type="Pfam" id="PF08282">
    <property type="entry name" value="Hydrolase_3"/>
    <property type="match status" value="1"/>
</dbReference>
<proteinExistence type="predicted"/>
<dbReference type="InterPro" id="IPR023214">
    <property type="entry name" value="HAD_sf"/>
</dbReference>
<evidence type="ECO:0000313" key="2">
    <source>
        <dbReference type="Proteomes" id="UP000034287"/>
    </source>
</evidence>
<sequence>MKAIALDMDGTILNHKAEFPLTLPDTLAELKEKGMYIFFATGRTSHEIQSITPDNCPLDGYVAASGMGVYVDGVQIDATSFSPDTVEKIIGEARKREIYYEVHTLENSSRTHLQDRDYIIRDFQLERPASLKAFEIDFTETSLKQDEQWVDALPYEDVVKMFFFSVDEKKIGDWYNFLEQNRDSGDYALYTTSVHNAEVMQKGIDKSTGIETLLEHFDIRFEDVHAIGDSMNDIPLFEKTGKATAMKNADDDIRSAAGDITDYTCDEDGLEKYLRKTYL</sequence>
<comment type="caution">
    <text evidence="1">The sequence shown here is derived from an EMBL/GenBank/DDBJ whole genome shotgun (WGS) entry which is preliminary data.</text>
</comment>
<dbReference type="SFLD" id="SFLDS00003">
    <property type="entry name" value="Haloacid_Dehalogenase"/>
    <property type="match status" value="1"/>
</dbReference>
<dbReference type="InterPro" id="IPR006379">
    <property type="entry name" value="HAD-SF_hydro_IIB"/>
</dbReference>
<dbReference type="InterPro" id="IPR036412">
    <property type="entry name" value="HAD-like_sf"/>
</dbReference>
<keyword evidence="2" id="KW-1185">Reference proteome</keyword>
<evidence type="ECO:0000313" key="1">
    <source>
        <dbReference type="EMBL" id="KKK35132.1"/>
    </source>
</evidence>
<dbReference type="AlphaFoldDB" id="A0A0M2SQ91"/>
<dbReference type="NCBIfam" id="TIGR00099">
    <property type="entry name" value="Cof-subfamily"/>
    <property type="match status" value="1"/>
</dbReference>
<dbReference type="NCBIfam" id="TIGR01484">
    <property type="entry name" value="HAD-SF-IIB"/>
    <property type="match status" value="1"/>
</dbReference>
<dbReference type="EMBL" id="LAYZ01000002">
    <property type="protein sequence ID" value="KKK35132.1"/>
    <property type="molecule type" value="Genomic_DNA"/>
</dbReference>
<dbReference type="RefSeq" id="WP_046514030.1">
    <property type="nucleotide sequence ID" value="NZ_LAYZ01000002.1"/>
</dbReference>
<dbReference type="STRING" id="1432562.WN59_05765"/>
<dbReference type="PROSITE" id="PS01228">
    <property type="entry name" value="COF_1"/>
    <property type="match status" value="1"/>
</dbReference>
<accession>A0A0M2SQ91</accession>
<dbReference type="SFLD" id="SFLDG01140">
    <property type="entry name" value="C2.B:_Phosphomannomutase_and_P"/>
    <property type="match status" value="1"/>
</dbReference>
<dbReference type="PANTHER" id="PTHR10000">
    <property type="entry name" value="PHOSPHOSERINE PHOSPHATASE"/>
    <property type="match status" value="1"/>
</dbReference>
<dbReference type="Proteomes" id="UP000034287">
    <property type="component" value="Unassembled WGS sequence"/>
</dbReference>
<reference evidence="1 2" key="1">
    <citation type="submission" date="2015-04" db="EMBL/GenBank/DDBJ databases">
        <title>Taxonomic description and genome sequence of Salinicoccus sediminis sp. nov., a novel hyper halotolerant bacterium isolated from marine sediment.</title>
        <authorList>
            <person name="Mathan Kumar R."/>
            <person name="Kaur G."/>
            <person name="Kumar N."/>
            <person name="Kumar A."/>
            <person name="Singh N.K."/>
            <person name="Kaur N."/>
            <person name="Mayilraj S."/>
        </authorList>
    </citation>
    <scope>NUCLEOTIDE SEQUENCE [LARGE SCALE GENOMIC DNA]</scope>
    <source>
        <strain evidence="1 2">SV-16</strain>
    </source>
</reference>
<dbReference type="GO" id="GO:0016791">
    <property type="term" value="F:phosphatase activity"/>
    <property type="evidence" value="ECO:0007669"/>
    <property type="project" value="TreeGrafter"/>
</dbReference>
<protein>
    <recommendedName>
        <fullName evidence="3">HAD family hydrolase</fullName>
    </recommendedName>
</protein>
<dbReference type="GO" id="GO:0000287">
    <property type="term" value="F:magnesium ion binding"/>
    <property type="evidence" value="ECO:0007669"/>
    <property type="project" value="TreeGrafter"/>
</dbReference>
<dbReference type="PATRIC" id="fig|1432562.3.peg.1147"/>
<gene>
    <name evidence="1" type="ORF">WN59_05765</name>
</gene>
<evidence type="ECO:0008006" key="3">
    <source>
        <dbReference type="Google" id="ProtNLM"/>
    </source>
</evidence>
<dbReference type="SUPFAM" id="SSF56784">
    <property type="entry name" value="HAD-like"/>
    <property type="match status" value="1"/>
</dbReference>
<dbReference type="Gene3D" id="3.30.1240.10">
    <property type="match status" value="1"/>
</dbReference>
<dbReference type="InterPro" id="IPR000150">
    <property type="entry name" value="Cof"/>
</dbReference>
<name>A0A0M2SQ91_9STAP</name>
<dbReference type="GO" id="GO:0005829">
    <property type="term" value="C:cytosol"/>
    <property type="evidence" value="ECO:0007669"/>
    <property type="project" value="TreeGrafter"/>
</dbReference>
<organism evidence="1 2">
    <name type="scientific">Salinicoccus sediminis</name>
    <dbReference type="NCBI Taxonomy" id="1432562"/>
    <lineage>
        <taxon>Bacteria</taxon>
        <taxon>Bacillati</taxon>
        <taxon>Bacillota</taxon>
        <taxon>Bacilli</taxon>
        <taxon>Bacillales</taxon>
        <taxon>Staphylococcaceae</taxon>
        <taxon>Salinicoccus</taxon>
    </lineage>
</organism>
<dbReference type="Gene3D" id="3.40.50.1000">
    <property type="entry name" value="HAD superfamily/HAD-like"/>
    <property type="match status" value="1"/>
</dbReference>
<dbReference type="PANTHER" id="PTHR10000:SF55">
    <property type="entry name" value="5-AMINO-6-(5-PHOSPHO-D-RIBITYLAMINO)URACIL PHOSPHATASE YCSE"/>
    <property type="match status" value="1"/>
</dbReference>